<keyword evidence="4" id="KW-1185">Reference proteome</keyword>
<accession>A0AA37HMB8</accession>
<dbReference type="CDD" id="cd06551">
    <property type="entry name" value="LPLAT"/>
    <property type="match status" value="1"/>
</dbReference>
<name>A0AA37HMB8_9HYPH</name>
<reference evidence="3" key="1">
    <citation type="journal article" date="2016" name="Front. Microbiol.">
        <title>Genome Sequence of the Piezophilic, Mesophilic Sulfate-Reducing Bacterium Desulfovibrio indicus J2T.</title>
        <authorList>
            <person name="Cao J."/>
            <person name="Maignien L."/>
            <person name="Shao Z."/>
            <person name="Alain K."/>
            <person name="Jebbar M."/>
        </authorList>
    </citation>
    <scope>NUCLEOTIDE SEQUENCE</scope>
    <source>
        <strain evidence="3">NBRC 103626</strain>
    </source>
</reference>
<protein>
    <recommendedName>
        <fullName evidence="2">Phospholipid/glycerol acyltransferase domain-containing protein</fullName>
    </recommendedName>
</protein>
<reference evidence="3" key="2">
    <citation type="submission" date="2021-08" db="EMBL/GenBank/DDBJ databases">
        <authorList>
            <person name="Tani A."/>
            <person name="Ola A."/>
            <person name="Ogura Y."/>
            <person name="Katsura K."/>
            <person name="Hayashi T."/>
        </authorList>
    </citation>
    <scope>NUCLEOTIDE SEQUENCE</scope>
    <source>
        <strain evidence="3">NBRC 103626</strain>
    </source>
</reference>
<dbReference type="EMBL" id="BPQM01000028">
    <property type="protein sequence ID" value="GJD78174.1"/>
    <property type="molecule type" value="Genomic_DNA"/>
</dbReference>
<dbReference type="Proteomes" id="UP001055108">
    <property type="component" value="Unassembled WGS sequence"/>
</dbReference>
<gene>
    <name evidence="3" type="ORF">NBEOAGPD_1388</name>
</gene>
<evidence type="ECO:0000259" key="2">
    <source>
        <dbReference type="SMART" id="SM00563"/>
    </source>
</evidence>
<dbReference type="AlphaFoldDB" id="A0AA37HMB8"/>
<feature type="domain" description="Phospholipid/glycerol acyltransferase" evidence="2">
    <location>
        <begin position="84"/>
        <end position="203"/>
    </location>
</feature>
<dbReference type="SUPFAM" id="SSF69593">
    <property type="entry name" value="Glycerol-3-phosphate (1)-acyltransferase"/>
    <property type="match status" value="1"/>
</dbReference>
<feature type="region of interest" description="Disordered" evidence="1">
    <location>
        <begin position="1"/>
        <end position="39"/>
    </location>
</feature>
<proteinExistence type="predicted"/>
<evidence type="ECO:0000256" key="1">
    <source>
        <dbReference type="SAM" id="MobiDB-lite"/>
    </source>
</evidence>
<comment type="caution">
    <text evidence="3">The sequence shown here is derived from an EMBL/GenBank/DDBJ whole genome shotgun (WGS) entry which is preliminary data.</text>
</comment>
<dbReference type="InterPro" id="IPR002123">
    <property type="entry name" value="Plipid/glycerol_acylTrfase"/>
</dbReference>
<organism evidence="3 4">
    <name type="scientific">Methylobacterium gregans</name>
    <dbReference type="NCBI Taxonomy" id="374424"/>
    <lineage>
        <taxon>Bacteria</taxon>
        <taxon>Pseudomonadati</taxon>
        <taxon>Pseudomonadota</taxon>
        <taxon>Alphaproteobacteria</taxon>
        <taxon>Hyphomicrobiales</taxon>
        <taxon>Methylobacteriaceae</taxon>
        <taxon>Methylobacterium</taxon>
    </lineage>
</organism>
<dbReference type="GO" id="GO:0016746">
    <property type="term" value="F:acyltransferase activity"/>
    <property type="evidence" value="ECO:0007669"/>
    <property type="project" value="InterPro"/>
</dbReference>
<feature type="compositionally biased region" description="Basic and acidic residues" evidence="1">
    <location>
        <begin position="23"/>
        <end position="39"/>
    </location>
</feature>
<dbReference type="SMART" id="SM00563">
    <property type="entry name" value="PlsC"/>
    <property type="match status" value="1"/>
</dbReference>
<sequence>MTLSEPPAPPPIDPEGGAAAPAEARRVAEPRRPGRREAADLHPVSPRLWGFMLGYFERFVGRHLNALRLARWGEPRGLDHPGPIVVYCNHPAWWDAAVLIVLAGRLFPGREGRAPFDAAVLGKYRIFERMGAFGVDLDSPRGAAAFLAHARAILAAPHRMLWITAQGRFSDVRARPLALRPGVARLPEIAPDALVLPLAVEYAFWEERGAEAFAAFGAPILARDLLALPRPERLARLERELTATLDRLSADVVAREPERFRALVAGRKGIGGVYDLWRRLGALVAGRRFDPAHRTEPGTEPSSRKPAP</sequence>
<evidence type="ECO:0000313" key="4">
    <source>
        <dbReference type="Proteomes" id="UP001055108"/>
    </source>
</evidence>
<evidence type="ECO:0000313" key="3">
    <source>
        <dbReference type="EMBL" id="GJD78174.1"/>
    </source>
</evidence>
<feature type="compositionally biased region" description="Pro residues" evidence="1">
    <location>
        <begin position="1"/>
        <end position="13"/>
    </location>
</feature>